<evidence type="ECO:0000256" key="1">
    <source>
        <dbReference type="ARBA" id="ARBA00004275"/>
    </source>
</evidence>
<protein>
    <submittedName>
        <fullName evidence="4">Enoyl-CoA hydratase/isomerase family protein</fullName>
    </submittedName>
</protein>
<gene>
    <name evidence="4" type="ORF">GTW23_20710</name>
</gene>
<dbReference type="Pfam" id="PF00378">
    <property type="entry name" value="ECH_1"/>
    <property type="match status" value="1"/>
</dbReference>
<dbReference type="Proteomes" id="UP001320715">
    <property type="component" value="Unassembled WGS sequence"/>
</dbReference>
<comment type="caution">
    <text evidence="4">The sequence shown here is derived from an EMBL/GenBank/DDBJ whole genome shotgun (WGS) entry which is preliminary data.</text>
</comment>
<dbReference type="SUPFAM" id="SSF52096">
    <property type="entry name" value="ClpP/crotonase"/>
    <property type="match status" value="1"/>
</dbReference>
<comment type="subcellular location">
    <subcellularLocation>
        <location evidence="1">Peroxisome</location>
    </subcellularLocation>
</comment>
<dbReference type="PANTHER" id="PTHR43684:SF1">
    <property type="entry name" value="ENOYL-COA DELTA ISOMERASE 2"/>
    <property type="match status" value="1"/>
</dbReference>
<proteinExistence type="predicted"/>
<dbReference type="InterPro" id="IPR051053">
    <property type="entry name" value="ECH/Chromodomain_protein"/>
</dbReference>
<keyword evidence="3" id="KW-0413">Isomerase</keyword>
<evidence type="ECO:0000256" key="2">
    <source>
        <dbReference type="ARBA" id="ARBA00023140"/>
    </source>
</evidence>
<dbReference type="Gene3D" id="3.90.226.10">
    <property type="entry name" value="2-enoyl-CoA Hydratase, Chain A, domain 1"/>
    <property type="match status" value="1"/>
</dbReference>
<evidence type="ECO:0000256" key="3">
    <source>
        <dbReference type="ARBA" id="ARBA00023235"/>
    </source>
</evidence>
<organism evidence="4 5">
    <name type="scientific">Hoeflea alexandrii</name>
    <dbReference type="NCBI Taxonomy" id="288436"/>
    <lineage>
        <taxon>Bacteria</taxon>
        <taxon>Pseudomonadati</taxon>
        <taxon>Pseudomonadota</taxon>
        <taxon>Alphaproteobacteria</taxon>
        <taxon>Hyphomicrobiales</taxon>
        <taxon>Rhizobiaceae</taxon>
        <taxon>Hoeflea</taxon>
    </lineage>
</organism>
<dbReference type="EMBL" id="JAAAML010000004">
    <property type="protein sequence ID" value="MCO6410610.1"/>
    <property type="molecule type" value="Genomic_DNA"/>
</dbReference>
<dbReference type="InterPro" id="IPR029045">
    <property type="entry name" value="ClpP/crotonase-like_dom_sf"/>
</dbReference>
<keyword evidence="2" id="KW-0576">Peroxisome</keyword>
<accession>A0ABT1CWQ0</accession>
<dbReference type="InterPro" id="IPR001753">
    <property type="entry name" value="Enoyl-CoA_hydra/iso"/>
</dbReference>
<dbReference type="CDD" id="cd06558">
    <property type="entry name" value="crotonase-like"/>
    <property type="match status" value="1"/>
</dbReference>
<keyword evidence="5" id="KW-1185">Reference proteome</keyword>
<name>A0ABT1CWQ0_9HYPH</name>
<sequence>MTAKVAFDTVDLPGGAACVRLTLSGGRANALEPGLLGDLISALDRAEAQDARIILLCGGRNFSSGGDVRGFHAATLDGRGQDYARTVVPLLQTIVARLIAMPRLVVVAARGAITGGSAGLLFAADLAVLAPDAFVQPYYPQVGFAPDGGWTALLPERIGAGRAAEWLQSDRRLPAQALCDAGLATAVSDIPEERALELAASGEIGTRLATKALIWDSARRRQIETRLEAETTAFLERIGEPDTLRGMSRFLERMGGTADV</sequence>
<dbReference type="PANTHER" id="PTHR43684">
    <property type="match status" value="1"/>
</dbReference>
<evidence type="ECO:0000313" key="5">
    <source>
        <dbReference type="Proteomes" id="UP001320715"/>
    </source>
</evidence>
<dbReference type="RefSeq" id="WP_252917333.1">
    <property type="nucleotide sequence ID" value="NZ_JAAAML010000004.1"/>
</dbReference>
<reference evidence="4 5" key="1">
    <citation type="submission" date="2020-01" db="EMBL/GenBank/DDBJ databases">
        <title>Genomes of bacteria type strains.</title>
        <authorList>
            <person name="Chen J."/>
            <person name="Zhu S."/>
            <person name="Yang J."/>
        </authorList>
    </citation>
    <scope>NUCLEOTIDE SEQUENCE [LARGE SCALE GENOMIC DNA]</scope>
    <source>
        <strain evidence="4 5">DSM 16655</strain>
    </source>
</reference>
<evidence type="ECO:0000313" key="4">
    <source>
        <dbReference type="EMBL" id="MCO6410610.1"/>
    </source>
</evidence>